<protein>
    <submittedName>
        <fullName evidence="7">Protein SCO1/2</fullName>
    </submittedName>
</protein>
<dbReference type="STRING" id="1005945.SAMN05216561_10536"/>
<dbReference type="PANTHER" id="PTHR12151:SF25">
    <property type="entry name" value="LINALOOL DEHYDRATASE_ISOMERASE DOMAIN-CONTAINING PROTEIN"/>
    <property type="match status" value="1"/>
</dbReference>
<evidence type="ECO:0000256" key="2">
    <source>
        <dbReference type="ARBA" id="ARBA00023008"/>
    </source>
</evidence>
<dbReference type="InterPro" id="IPR003782">
    <property type="entry name" value="SCO1/SenC"/>
</dbReference>
<evidence type="ECO:0000313" key="8">
    <source>
        <dbReference type="Proteomes" id="UP000198649"/>
    </source>
</evidence>
<feature type="domain" description="Thioredoxin" evidence="6">
    <location>
        <begin position="42"/>
        <end position="207"/>
    </location>
</feature>
<dbReference type="GO" id="GO:0046872">
    <property type="term" value="F:metal ion binding"/>
    <property type="evidence" value="ECO:0007669"/>
    <property type="project" value="UniProtKB-KW"/>
</dbReference>
<dbReference type="InterPro" id="IPR036249">
    <property type="entry name" value="Thioredoxin-like_sf"/>
</dbReference>
<gene>
    <name evidence="7" type="ORF">SAMN05216561_10536</name>
</gene>
<feature type="binding site" evidence="3">
    <location>
        <position position="81"/>
    </location>
    <ligand>
        <name>Cu cation</name>
        <dbReference type="ChEBI" id="CHEBI:23378"/>
    </ligand>
</feature>
<organism evidence="7 8">
    <name type="scientific">Nocardioides psychrotolerans</name>
    <dbReference type="NCBI Taxonomy" id="1005945"/>
    <lineage>
        <taxon>Bacteria</taxon>
        <taxon>Bacillati</taxon>
        <taxon>Actinomycetota</taxon>
        <taxon>Actinomycetes</taxon>
        <taxon>Propionibacteriales</taxon>
        <taxon>Nocardioidaceae</taxon>
        <taxon>Nocardioides</taxon>
    </lineage>
</organism>
<keyword evidence="4" id="KW-1015">Disulfide bond</keyword>
<dbReference type="SUPFAM" id="SSF52833">
    <property type="entry name" value="Thioredoxin-like"/>
    <property type="match status" value="1"/>
</dbReference>
<dbReference type="PROSITE" id="PS51257">
    <property type="entry name" value="PROKAR_LIPOPROTEIN"/>
    <property type="match status" value="1"/>
</dbReference>
<evidence type="ECO:0000256" key="5">
    <source>
        <dbReference type="SAM" id="SignalP"/>
    </source>
</evidence>
<dbReference type="RefSeq" id="WP_091111778.1">
    <property type="nucleotide sequence ID" value="NZ_BKAF01000006.1"/>
</dbReference>
<feature type="disulfide bond" description="Redox-active" evidence="4">
    <location>
        <begin position="81"/>
        <end position="85"/>
    </location>
</feature>
<evidence type="ECO:0000256" key="3">
    <source>
        <dbReference type="PIRSR" id="PIRSR603782-1"/>
    </source>
</evidence>
<dbReference type="EMBL" id="FOQG01000005">
    <property type="protein sequence ID" value="SFI11957.1"/>
    <property type="molecule type" value="Genomic_DNA"/>
</dbReference>
<dbReference type="PROSITE" id="PS51352">
    <property type="entry name" value="THIOREDOXIN_2"/>
    <property type="match status" value="1"/>
</dbReference>
<keyword evidence="8" id="KW-1185">Reference proteome</keyword>
<feature type="binding site" evidence="3">
    <location>
        <position position="85"/>
    </location>
    <ligand>
        <name>Cu cation</name>
        <dbReference type="ChEBI" id="CHEBI:23378"/>
    </ligand>
</feature>
<name>A0A1I3FLD0_9ACTN</name>
<evidence type="ECO:0000256" key="1">
    <source>
        <dbReference type="ARBA" id="ARBA00010996"/>
    </source>
</evidence>
<evidence type="ECO:0000313" key="7">
    <source>
        <dbReference type="EMBL" id="SFI11957.1"/>
    </source>
</evidence>
<dbReference type="InterPro" id="IPR013766">
    <property type="entry name" value="Thioredoxin_domain"/>
</dbReference>
<dbReference type="AlphaFoldDB" id="A0A1I3FLD0"/>
<dbReference type="Proteomes" id="UP000198649">
    <property type="component" value="Unassembled WGS sequence"/>
</dbReference>
<feature type="binding site" evidence="3">
    <location>
        <position position="172"/>
    </location>
    <ligand>
        <name>Cu cation</name>
        <dbReference type="ChEBI" id="CHEBI:23378"/>
    </ligand>
</feature>
<dbReference type="CDD" id="cd02968">
    <property type="entry name" value="SCO"/>
    <property type="match status" value="1"/>
</dbReference>
<keyword evidence="5" id="KW-0732">Signal</keyword>
<dbReference type="Gene3D" id="3.40.30.10">
    <property type="entry name" value="Glutaredoxin"/>
    <property type="match status" value="1"/>
</dbReference>
<feature type="signal peptide" evidence="5">
    <location>
        <begin position="1"/>
        <end position="33"/>
    </location>
</feature>
<dbReference type="OrthoDB" id="9790194at2"/>
<evidence type="ECO:0000259" key="6">
    <source>
        <dbReference type="PROSITE" id="PS51352"/>
    </source>
</evidence>
<sequence>MARPGGPGRGRAGLAAALLTVLVASGCGGGASADDGFNGKALDNPLPVPDIALSDTSGNDFSLAADTDKRLSLVFFGYSNCPDICQTVMGQLAGAINRLDDADREQVEVIFVTTDPARDTETALRRYLDRFNPDFIGLTGDIDTIIDVGRPLAVYVNDGVELPTGGFDLGGHSTQITAIDSDDQAPVYWSQDTSQSEFADDIHTLLGEEP</sequence>
<reference evidence="7 8" key="1">
    <citation type="submission" date="2016-10" db="EMBL/GenBank/DDBJ databases">
        <authorList>
            <person name="de Groot N.N."/>
        </authorList>
    </citation>
    <scope>NUCLEOTIDE SEQUENCE [LARGE SCALE GENOMIC DNA]</scope>
    <source>
        <strain evidence="7 8">CGMCC 1.11156</strain>
    </source>
</reference>
<dbReference type="PANTHER" id="PTHR12151">
    <property type="entry name" value="ELECTRON TRANSPORT PROTIN SCO1/SENC FAMILY MEMBER"/>
    <property type="match status" value="1"/>
</dbReference>
<evidence type="ECO:0000256" key="4">
    <source>
        <dbReference type="PIRSR" id="PIRSR603782-2"/>
    </source>
</evidence>
<dbReference type="Pfam" id="PF02630">
    <property type="entry name" value="SCO1-SenC"/>
    <property type="match status" value="1"/>
</dbReference>
<keyword evidence="3" id="KW-0479">Metal-binding</keyword>
<comment type="similarity">
    <text evidence="1">Belongs to the SCO1/2 family.</text>
</comment>
<accession>A0A1I3FLD0</accession>
<feature type="chain" id="PRO_5011589517" evidence="5">
    <location>
        <begin position="34"/>
        <end position="210"/>
    </location>
</feature>
<keyword evidence="2 3" id="KW-0186">Copper</keyword>
<proteinExistence type="inferred from homology"/>